<keyword evidence="3" id="KW-1185">Reference proteome</keyword>
<dbReference type="OrthoDB" id="10419544at2759"/>
<dbReference type="VEuPathDB" id="FungiDB:PSTT_00302"/>
<evidence type="ECO:0000313" key="2">
    <source>
        <dbReference type="EMBL" id="POW02939.1"/>
    </source>
</evidence>
<feature type="transmembrane region" description="Helical" evidence="1">
    <location>
        <begin position="25"/>
        <end position="44"/>
    </location>
</feature>
<protein>
    <submittedName>
        <fullName evidence="2">Uncharacterized protein</fullName>
    </submittedName>
</protein>
<comment type="caution">
    <text evidence="2">The sequence shown here is derived from an EMBL/GenBank/DDBJ whole genome shotgun (WGS) entry which is preliminary data.</text>
</comment>
<name>A0A2S4V085_9BASI</name>
<dbReference type="AlphaFoldDB" id="A0A2S4V085"/>
<proteinExistence type="predicted"/>
<dbReference type="VEuPathDB" id="FungiDB:PSHT_11871"/>
<evidence type="ECO:0000313" key="3">
    <source>
        <dbReference type="Proteomes" id="UP000238274"/>
    </source>
</evidence>
<keyword evidence="1" id="KW-1133">Transmembrane helix</keyword>
<reference evidence="2 3" key="1">
    <citation type="submission" date="2017-12" db="EMBL/GenBank/DDBJ databases">
        <title>Gene loss provides genomic basis for host adaptation in cereal stripe rust fungi.</title>
        <authorList>
            <person name="Xia C."/>
        </authorList>
    </citation>
    <scope>NUCLEOTIDE SEQUENCE [LARGE SCALE GENOMIC DNA]</scope>
    <source>
        <strain evidence="2 3">93TX-2</strain>
    </source>
</reference>
<keyword evidence="1" id="KW-0472">Membrane</keyword>
<keyword evidence="1" id="KW-0812">Transmembrane</keyword>
<gene>
    <name evidence="2" type="ORF">PSHT_11871</name>
</gene>
<organism evidence="2 3">
    <name type="scientific">Puccinia striiformis</name>
    <dbReference type="NCBI Taxonomy" id="27350"/>
    <lineage>
        <taxon>Eukaryota</taxon>
        <taxon>Fungi</taxon>
        <taxon>Dikarya</taxon>
        <taxon>Basidiomycota</taxon>
        <taxon>Pucciniomycotina</taxon>
        <taxon>Pucciniomycetes</taxon>
        <taxon>Pucciniales</taxon>
        <taxon>Pucciniaceae</taxon>
        <taxon>Puccinia</taxon>
    </lineage>
</organism>
<reference evidence="3" key="3">
    <citation type="journal article" date="2018" name="Mol. Plant Microbe Interact.">
        <title>Genome sequence resources for the wheat stripe rust pathogen (Puccinia striiformis f. sp. tritici) and the barley stripe rust pathogen (Puccinia striiformis f. sp. hordei).</title>
        <authorList>
            <person name="Xia C."/>
            <person name="Wang M."/>
            <person name="Yin C."/>
            <person name="Cornejo O.E."/>
            <person name="Hulbert S.H."/>
            <person name="Chen X."/>
        </authorList>
    </citation>
    <scope>NUCLEOTIDE SEQUENCE [LARGE SCALE GENOMIC DNA]</scope>
    <source>
        <strain evidence="3">93TX-2</strain>
    </source>
</reference>
<reference evidence="3" key="2">
    <citation type="journal article" date="2018" name="BMC Genomics">
        <title>Genomic insights into host adaptation between the wheat stripe rust pathogen (Puccinia striiformis f. sp. tritici) and the barley stripe rust pathogen (Puccinia striiformis f. sp. hordei).</title>
        <authorList>
            <person name="Xia C."/>
            <person name="Wang M."/>
            <person name="Yin C."/>
            <person name="Cornejo O.E."/>
            <person name="Hulbert S.H."/>
            <person name="Chen X."/>
        </authorList>
    </citation>
    <scope>NUCLEOTIDE SEQUENCE [LARGE SCALE GENOMIC DNA]</scope>
    <source>
        <strain evidence="3">93TX-2</strain>
    </source>
</reference>
<evidence type="ECO:0000256" key="1">
    <source>
        <dbReference type="SAM" id="Phobius"/>
    </source>
</evidence>
<dbReference type="Proteomes" id="UP000238274">
    <property type="component" value="Unassembled WGS sequence"/>
</dbReference>
<dbReference type="EMBL" id="PKSM01000206">
    <property type="protein sequence ID" value="POW02939.1"/>
    <property type="molecule type" value="Genomic_DNA"/>
</dbReference>
<sequence>MYGNTAVTPQPKTKAHQNLDDTFNWTFLSLVLVVYLHIIAGLSIKEANTTLVTIKMILEGFKTSNL</sequence>
<accession>A0A2S4V085</accession>